<dbReference type="Pfam" id="PF09587">
    <property type="entry name" value="PGA_cap"/>
    <property type="match status" value="1"/>
</dbReference>
<dbReference type="Gene3D" id="3.60.21.10">
    <property type="match status" value="1"/>
</dbReference>
<evidence type="ECO:0000313" key="4">
    <source>
        <dbReference type="Proteomes" id="UP001589836"/>
    </source>
</evidence>
<dbReference type="InterPro" id="IPR019079">
    <property type="entry name" value="Capsule_synth_CapA"/>
</dbReference>
<dbReference type="SUPFAM" id="SSF56300">
    <property type="entry name" value="Metallo-dependent phosphatases"/>
    <property type="match status" value="1"/>
</dbReference>
<dbReference type="PANTHER" id="PTHR33393:SF12">
    <property type="entry name" value="CAPSULE BIOSYNTHESIS PROTEIN CAPA"/>
    <property type="match status" value="1"/>
</dbReference>
<reference evidence="3 4" key="1">
    <citation type="submission" date="2024-09" db="EMBL/GenBank/DDBJ databases">
        <authorList>
            <person name="Sun Q."/>
            <person name="Mori K."/>
        </authorList>
    </citation>
    <scope>NUCLEOTIDE SEQUENCE [LARGE SCALE GENOMIC DNA]</scope>
    <source>
        <strain evidence="3 4">NCAIM B.02529</strain>
    </source>
</reference>
<dbReference type="InterPro" id="IPR052169">
    <property type="entry name" value="CW_Biosynth-Accessory"/>
</dbReference>
<dbReference type="CDD" id="cd07381">
    <property type="entry name" value="MPP_CapA"/>
    <property type="match status" value="1"/>
</dbReference>
<name>A0ABV6LUC2_9BACI</name>
<evidence type="ECO:0000313" key="3">
    <source>
        <dbReference type="EMBL" id="MFC0526012.1"/>
    </source>
</evidence>
<protein>
    <submittedName>
        <fullName evidence="3">CapA family protein</fullName>
    </submittedName>
</protein>
<evidence type="ECO:0000259" key="2">
    <source>
        <dbReference type="SMART" id="SM00854"/>
    </source>
</evidence>
<dbReference type="PANTHER" id="PTHR33393">
    <property type="entry name" value="POLYGLUTAMINE SYNTHESIS ACCESSORY PROTEIN RV0574C-RELATED"/>
    <property type="match status" value="1"/>
</dbReference>
<dbReference type="Proteomes" id="UP001589836">
    <property type="component" value="Unassembled WGS sequence"/>
</dbReference>
<comment type="similarity">
    <text evidence="1">Belongs to the CapA family.</text>
</comment>
<gene>
    <name evidence="3" type="ORF">ACFFGV_20770</name>
</gene>
<comment type="caution">
    <text evidence="3">The sequence shown here is derived from an EMBL/GenBank/DDBJ whole genome shotgun (WGS) entry which is preliminary data.</text>
</comment>
<dbReference type="PROSITE" id="PS51257">
    <property type="entry name" value="PROKAR_LIPOPROTEIN"/>
    <property type="match status" value="1"/>
</dbReference>
<dbReference type="EMBL" id="JBHLTP010000024">
    <property type="protein sequence ID" value="MFC0526012.1"/>
    <property type="molecule type" value="Genomic_DNA"/>
</dbReference>
<dbReference type="InterPro" id="IPR029052">
    <property type="entry name" value="Metallo-depent_PP-like"/>
</dbReference>
<proteinExistence type="inferred from homology"/>
<sequence>MTSVEVKHMKEKLWLVMIVIVFVLAGCTNTPQSDAESKKMTLHSPSSMEKSQIHYATISTATLSAIGDVLIHDTVYNDAKTDQGYNFTPIFQGVKSHLEQADITVANSESIIGGTEIGVSSYPTFNSPTEVGDAMKKVGVDVVSMANNHTLDQGIIGIQNAIEHWDRLGVAYAGAALSEDEAKNICTVTKHDITFSFLSFTYGTNGIPTPTGQDFLVNRIDRDKITSDISRAKKISDVVVLSLHFGNEYERMPSAEQRELAHFAAEQGADIILGHHPHVLQPPEWVQTSDNRQAFVAYSLGNFLSGQENLYRRIGGIMNIKVEKQTTALGSSISIAKPSFVPTYVTSERAGNYAIKPLKEINDTYYQHIKQHMRTWIPDLSFAY</sequence>
<accession>A0ABV6LUC2</accession>
<feature type="domain" description="Capsule synthesis protein CapA" evidence="2">
    <location>
        <begin position="62"/>
        <end position="307"/>
    </location>
</feature>
<keyword evidence="4" id="KW-1185">Reference proteome</keyword>
<evidence type="ECO:0000256" key="1">
    <source>
        <dbReference type="ARBA" id="ARBA00005662"/>
    </source>
</evidence>
<dbReference type="SMART" id="SM00854">
    <property type="entry name" value="PGA_cap"/>
    <property type="match status" value="1"/>
</dbReference>
<organism evidence="3 4">
    <name type="scientific">Pontibacillus salicampi</name>
    <dbReference type="NCBI Taxonomy" id="1449801"/>
    <lineage>
        <taxon>Bacteria</taxon>
        <taxon>Bacillati</taxon>
        <taxon>Bacillota</taxon>
        <taxon>Bacilli</taxon>
        <taxon>Bacillales</taxon>
        <taxon>Bacillaceae</taxon>
        <taxon>Pontibacillus</taxon>
    </lineage>
</organism>